<dbReference type="Pfam" id="PF02687">
    <property type="entry name" value="FtsX"/>
    <property type="match status" value="1"/>
</dbReference>
<dbReference type="InterPro" id="IPR040690">
    <property type="entry name" value="FtsX_ECD"/>
</dbReference>
<feature type="domain" description="FtsX extracellular" evidence="13">
    <location>
        <begin position="55"/>
        <end position="147"/>
    </location>
</feature>
<evidence type="ECO:0000256" key="10">
    <source>
        <dbReference type="PIRNR" id="PIRNR003097"/>
    </source>
</evidence>
<evidence type="ECO:0000259" key="13">
    <source>
        <dbReference type="Pfam" id="PF18075"/>
    </source>
</evidence>
<dbReference type="Pfam" id="PF18075">
    <property type="entry name" value="FtsX_ECD"/>
    <property type="match status" value="1"/>
</dbReference>
<evidence type="ECO:0000256" key="6">
    <source>
        <dbReference type="ARBA" id="ARBA00022692"/>
    </source>
</evidence>
<evidence type="ECO:0000256" key="7">
    <source>
        <dbReference type="ARBA" id="ARBA00022989"/>
    </source>
</evidence>
<evidence type="ECO:0000256" key="1">
    <source>
        <dbReference type="ARBA" id="ARBA00004651"/>
    </source>
</evidence>
<comment type="subcellular location">
    <subcellularLocation>
        <location evidence="10">Cell inner membrane</location>
    </subcellularLocation>
    <subcellularLocation>
        <location evidence="1">Cell membrane</location>
        <topology evidence="1">Multi-pass membrane protein</topology>
    </subcellularLocation>
</comment>
<dbReference type="AlphaFoldDB" id="A0A9D1KS29"/>
<evidence type="ECO:0000313" key="15">
    <source>
        <dbReference type="Proteomes" id="UP000824161"/>
    </source>
</evidence>
<reference evidence="14" key="2">
    <citation type="journal article" date="2021" name="PeerJ">
        <title>Extensive microbial diversity within the chicken gut microbiome revealed by metagenomics and culture.</title>
        <authorList>
            <person name="Gilroy R."/>
            <person name="Ravi A."/>
            <person name="Getino M."/>
            <person name="Pursley I."/>
            <person name="Horton D.L."/>
            <person name="Alikhan N.F."/>
            <person name="Baker D."/>
            <person name="Gharbi K."/>
            <person name="Hall N."/>
            <person name="Watson M."/>
            <person name="Adriaenssens E.M."/>
            <person name="Foster-Nyarko E."/>
            <person name="Jarju S."/>
            <person name="Secka A."/>
            <person name="Antonio M."/>
            <person name="Oren A."/>
            <person name="Chaudhuri R.R."/>
            <person name="La Ragione R."/>
            <person name="Hildebrand F."/>
            <person name="Pallen M.J."/>
        </authorList>
    </citation>
    <scope>NUCLEOTIDE SEQUENCE</scope>
    <source>
        <strain evidence="14">1383</strain>
    </source>
</reference>
<evidence type="ECO:0000256" key="8">
    <source>
        <dbReference type="ARBA" id="ARBA00023136"/>
    </source>
</evidence>
<evidence type="ECO:0000256" key="5">
    <source>
        <dbReference type="ARBA" id="ARBA00022618"/>
    </source>
</evidence>
<evidence type="ECO:0000259" key="12">
    <source>
        <dbReference type="Pfam" id="PF02687"/>
    </source>
</evidence>
<dbReference type="EMBL" id="DVLY01000024">
    <property type="protein sequence ID" value="HIT97416.1"/>
    <property type="molecule type" value="Genomic_DNA"/>
</dbReference>
<proteinExistence type="inferred from homology"/>
<keyword evidence="4 10" id="KW-1003">Cell membrane</keyword>
<keyword evidence="5 10" id="KW-0132">Cell division</keyword>
<dbReference type="InterPro" id="IPR003838">
    <property type="entry name" value="ABC3_permease_C"/>
</dbReference>
<keyword evidence="8 10" id="KW-0472">Membrane</keyword>
<keyword evidence="6 11" id="KW-0812">Transmembrane</keyword>
<feature type="transmembrane region" description="Helical" evidence="11">
    <location>
        <begin position="21"/>
        <end position="40"/>
    </location>
</feature>
<comment type="caution">
    <text evidence="14">The sequence shown here is derived from an EMBL/GenBank/DDBJ whole genome shotgun (WGS) entry which is preliminary data.</text>
</comment>
<keyword evidence="9 10" id="KW-0131">Cell cycle</keyword>
<evidence type="ECO:0000256" key="11">
    <source>
        <dbReference type="SAM" id="Phobius"/>
    </source>
</evidence>
<comment type="similarity">
    <text evidence="2 10">Belongs to the ABC-4 integral membrane protein family. FtsX subfamily.</text>
</comment>
<dbReference type="InterPro" id="IPR004513">
    <property type="entry name" value="FtsX"/>
</dbReference>
<dbReference type="PANTHER" id="PTHR47755">
    <property type="entry name" value="CELL DIVISION PROTEIN FTSX"/>
    <property type="match status" value="1"/>
</dbReference>
<evidence type="ECO:0000256" key="2">
    <source>
        <dbReference type="ARBA" id="ARBA00007379"/>
    </source>
</evidence>
<evidence type="ECO:0000256" key="3">
    <source>
        <dbReference type="ARBA" id="ARBA00021907"/>
    </source>
</evidence>
<dbReference type="PANTHER" id="PTHR47755:SF1">
    <property type="entry name" value="CELL DIVISION PROTEIN FTSX"/>
    <property type="match status" value="1"/>
</dbReference>
<organism evidence="14 15">
    <name type="scientific">Candidatus Merdimorpha stercoravium</name>
    <dbReference type="NCBI Taxonomy" id="2840863"/>
    <lineage>
        <taxon>Bacteria</taxon>
        <taxon>Pseudomonadati</taxon>
        <taxon>Bacteroidota</taxon>
        <taxon>Flavobacteriia</taxon>
        <taxon>Flavobacteriales</taxon>
        <taxon>Candidatus Merdimorpha</taxon>
    </lineage>
</organism>
<feature type="domain" description="ABC3 transporter permease C-terminal" evidence="12">
    <location>
        <begin position="170"/>
        <end position="281"/>
    </location>
</feature>
<protein>
    <recommendedName>
        <fullName evidence="3 10">Cell division protein FtsX</fullName>
    </recommendedName>
</protein>
<feature type="transmembrane region" description="Helical" evidence="11">
    <location>
        <begin position="254"/>
        <end position="274"/>
    </location>
</feature>
<dbReference type="Gene3D" id="3.30.70.3040">
    <property type="match status" value="1"/>
</dbReference>
<feature type="transmembrane region" description="Helical" evidence="11">
    <location>
        <begin position="164"/>
        <end position="184"/>
    </location>
</feature>
<dbReference type="GO" id="GO:0051301">
    <property type="term" value="P:cell division"/>
    <property type="evidence" value="ECO:0007669"/>
    <property type="project" value="UniProtKB-KW"/>
</dbReference>
<evidence type="ECO:0000256" key="9">
    <source>
        <dbReference type="ARBA" id="ARBA00023306"/>
    </source>
</evidence>
<gene>
    <name evidence="14" type="ORF">IAC44_01105</name>
</gene>
<dbReference type="PIRSF" id="PIRSF003097">
    <property type="entry name" value="FtsX"/>
    <property type="match status" value="1"/>
</dbReference>
<keyword evidence="7 11" id="KW-1133">Transmembrane helix</keyword>
<accession>A0A9D1KS29</accession>
<evidence type="ECO:0000313" key="14">
    <source>
        <dbReference type="EMBL" id="HIT97416.1"/>
    </source>
</evidence>
<feature type="transmembrane region" description="Helical" evidence="11">
    <location>
        <begin position="219"/>
        <end position="242"/>
    </location>
</feature>
<dbReference type="GO" id="GO:0005886">
    <property type="term" value="C:plasma membrane"/>
    <property type="evidence" value="ECO:0007669"/>
    <property type="project" value="UniProtKB-SubCell"/>
</dbReference>
<name>A0A9D1KS29_9FLAO</name>
<sequence length="293" mass="33417">MRKDKREKYERRRVKSSYVSVVVSTTLVLFILGLIGMLVLSTDNLTRHIKENFAVGVALKDGVKQQDLDQFIRAIEVAPYAKGVQFVSREDALQTLKDDLGEDFVEFVGDNPLNDRIDVFFRAEYADSRQVDSVATMLMKNDFVDSVDYNRIMLDEINSNIRTISLWLGAFAILFLVVSILLINNSVRLTIYSKRFTIRTMQLVGATPKFIRRPFVNRLVGSALISAAIALILLSAIVYYLYQWQPEYRIVLDLRLIGALYCGLVVISVLITMISGRTAVRKFLGMRAEDLYY</sequence>
<keyword evidence="10" id="KW-0997">Cell inner membrane</keyword>
<evidence type="ECO:0000256" key="4">
    <source>
        <dbReference type="ARBA" id="ARBA00022475"/>
    </source>
</evidence>
<comment type="function">
    <text evidence="10">Required for cell division and gliding motility.</text>
</comment>
<reference evidence="14" key="1">
    <citation type="submission" date="2020-10" db="EMBL/GenBank/DDBJ databases">
        <authorList>
            <person name="Gilroy R."/>
        </authorList>
    </citation>
    <scope>NUCLEOTIDE SEQUENCE</scope>
    <source>
        <strain evidence="14">1383</strain>
    </source>
</reference>
<dbReference type="Proteomes" id="UP000824161">
    <property type="component" value="Unassembled WGS sequence"/>
</dbReference>